<keyword evidence="2" id="KW-0812">Transmembrane</keyword>
<dbReference type="InterPro" id="IPR025194">
    <property type="entry name" value="RodZ-like_C"/>
</dbReference>
<dbReference type="SMART" id="SM00530">
    <property type="entry name" value="HTH_XRE"/>
    <property type="match status" value="1"/>
</dbReference>
<keyword evidence="5" id="KW-1185">Reference proteome</keyword>
<dbReference type="Proteomes" id="UP000654670">
    <property type="component" value="Unassembled WGS sequence"/>
</dbReference>
<dbReference type="PROSITE" id="PS50943">
    <property type="entry name" value="HTH_CROC1"/>
    <property type="match status" value="1"/>
</dbReference>
<proteinExistence type="predicted"/>
<dbReference type="InterPro" id="IPR010982">
    <property type="entry name" value="Lambda_DNA-bd_dom_sf"/>
</dbReference>
<accession>A0A917RXS0</accession>
<dbReference type="InterPro" id="IPR050400">
    <property type="entry name" value="Bact_Cytoskel_RodZ"/>
</dbReference>
<protein>
    <submittedName>
        <fullName evidence="4">XRE family transcriptional regulator</fullName>
    </submittedName>
</protein>
<dbReference type="PANTHER" id="PTHR34475">
    <property type="match status" value="1"/>
</dbReference>
<comment type="caution">
    <text evidence="4">The sequence shown here is derived from an EMBL/GenBank/DDBJ whole genome shotgun (WGS) entry which is preliminary data.</text>
</comment>
<dbReference type="InterPro" id="IPR001387">
    <property type="entry name" value="Cro/C1-type_HTH"/>
</dbReference>
<dbReference type="EMBL" id="BMOK01000002">
    <property type="protein sequence ID" value="GGL43680.1"/>
    <property type="molecule type" value="Genomic_DNA"/>
</dbReference>
<feature type="region of interest" description="Disordered" evidence="1">
    <location>
        <begin position="88"/>
        <end position="112"/>
    </location>
</feature>
<organism evidence="4 5">
    <name type="scientific">Sporolactobacillus putidus</name>
    <dbReference type="NCBI Taxonomy" id="492735"/>
    <lineage>
        <taxon>Bacteria</taxon>
        <taxon>Bacillati</taxon>
        <taxon>Bacillota</taxon>
        <taxon>Bacilli</taxon>
        <taxon>Bacillales</taxon>
        <taxon>Sporolactobacillaceae</taxon>
        <taxon>Sporolactobacillus</taxon>
    </lineage>
</organism>
<evidence type="ECO:0000259" key="3">
    <source>
        <dbReference type="PROSITE" id="PS50943"/>
    </source>
</evidence>
<keyword evidence="2" id="KW-0472">Membrane</keyword>
<evidence type="ECO:0000313" key="5">
    <source>
        <dbReference type="Proteomes" id="UP000654670"/>
    </source>
</evidence>
<dbReference type="AlphaFoldDB" id="A0A917RXS0"/>
<evidence type="ECO:0000256" key="2">
    <source>
        <dbReference type="SAM" id="Phobius"/>
    </source>
</evidence>
<dbReference type="RefSeq" id="WP_188801454.1">
    <property type="nucleotide sequence ID" value="NZ_BMOK01000002.1"/>
</dbReference>
<dbReference type="Pfam" id="PF13464">
    <property type="entry name" value="RodZ_C"/>
    <property type="match status" value="1"/>
</dbReference>
<reference evidence="4" key="2">
    <citation type="submission" date="2020-09" db="EMBL/GenBank/DDBJ databases">
        <authorList>
            <person name="Sun Q."/>
            <person name="Ohkuma M."/>
        </authorList>
    </citation>
    <scope>NUCLEOTIDE SEQUENCE</scope>
    <source>
        <strain evidence="4">JCM 15325</strain>
    </source>
</reference>
<dbReference type="CDD" id="cd00093">
    <property type="entry name" value="HTH_XRE"/>
    <property type="match status" value="1"/>
</dbReference>
<feature type="transmembrane region" description="Helical" evidence="2">
    <location>
        <begin position="118"/>
        <end position="139"/>
    </location>
</feature>
<evidence type="ECO:0000256" key="1">
    <source>
        <dbReference type="SAM" id="MobiDB-lite"/>
    </source>
</evidence>
<sequence length="300" mass="32122">MSELGQTLKEAREAKGLSLDDLQEETKIQKRYLQAIEDGDFKQLPGDFYTRAFIKSYAESVGLDFGELSAQNAGELPKMYREHTEIRTLPPDGSEEMPASRTVRRRTTRSGTDGWSSFLSKAIIAVFVLIAIMIVYILVTNLMSGHPNQTPKNGQGSASSVSFKGSSASAASSGSSSAKSGSSAQKNSSSSSSMQQSLKMDSTQGSTTTYTLSGTTKFAVSISATNGNSSWISATDVKSGNQLVQGIASGSKTFNFDASNVQSLRIDIGNVPNTVLKINGQDFTFPNQTIVQTIVINFTK</sequence>
<dbReference type="GO" id="GO:0003677">
    <property type="term" value="F:DNA binding"/>
    <property type="evidence" value="ECO:0007669"/>
    <property type="project" value="InterPro"/>
</dbReference>
<name>A0A917RXS0_9BACL</name>
<reference evidence="4" key="1">
    <citation type="journal article" date="2014" name="Int. J. Syst. Evol. Microbiol.">
        <title>Complete genome sequence of Corynebacterium casei LMG S-19264T (=DSM 44701T), isolated from a smear-ripened cheese.</title>
        <authorList>
            <consortium name="US DOE Joint Genome Institute (JGI-PGF)"/>
            <person name="Walter F."/>
            <person name="Albersmeier A."/>
            <person name="Kalinowski J."/>
            <person name="Ruckert C."/>
        </authorList>
    </citation>
    <scope>NUCLEOTIDE SEQUENCE</scope>
    <source>
        <strain evidence="4">JCM 15325</strain>
    </source>
</reference>
<dbReference type="PANTHER" id="PTHR34475:SF1">
    <property type="entry name" value="CYTOSKELETON PROTEIN RODZ"/>
    <property type="match status" value="1"/>
</dbReference>
<dbReference type="Gene3D" id="1.10.260.40">
    <property type="entry name" value="lambda repressor-like DNA-binding domains"/>
    <property type="match status" value="1"/>
</dbReference>
<dbReference type="SUPFAM" id="SSF47413">
    <property type="entry name" value="lambda repressor-like DNA-binding domains"/>
    <property type="match status" value="1"/>
</dbReference>
<dbReference type="Pfam" id="PF13413">
    <property type="entry name" value="HTH_25"/>
    <property type="match status" value="1"/>
</dbReference>
<evidence type="ECO:0000313" key="4">
    <source>
        <dbReference type="EMBL" id="GGL43680.1"/>
    </source>
</evidence>
<keyword evidence="2" id="KW-1133">Transmembrane helix</keyword>
<feature type="domain" description="HTH cro/C1-type" evidence="3">
    <location>
        <begin position="8"/>
        <end position="37"/>
    </location>
</feature>
<gene>
    <name evidence="4" type="ORF">GCM10007968_04480</name>
</gene>
<feature type="region of interest" description="Disordered" evidence="1">
    <location>
        <begin position="172"/>
        <end position="200"/>
    </location>
</feature>